<organism evidence="2 3">
    <name type="scientific">Malus baccata</name>
    <name type="common">Siberian crab apple</name>
    <name type="synonym">Pyrus baccata</name>
    <dbReference type="NCBI Taxonomy" id="106549"/>
    <lineage>
        <taxon>Eukaryota</taxon>
        <taxon>Viridiplantae</taxon>
        <taxon>Streptophyta</taxon>
        <taxon>Embryophyta</taxon>
        <taxon>Tracheophyta</taxon>
        <taxon>Spermatophyta</taxon>
        <taxon>Magnoliopsida</taxon>
        <taxon>eudicotyledons</taxon>
        <taxon>Gunneridae</taxon>
        <taxon>Pentapetalae</taxon>
        <taxon>rosids</taxon>
        <taxon>fabids</taxon>
        <taxon>Rosales</taxon>
        <taxon>Rosaceae</taxon>
        <taxon>Amygdaloideae</taxon>
        <taxon>Maleae</taxon>
        <taxon>Malus</taxon>
    </lineage>
</organism>
<dbReference type="Proteomes" id="UP000315295">
    <property type="component" value="Unassembled WGS sequence"/>
</dbReference>
<feature type="compositionally biased region" description="Acidic residues" evidence="1">
    <location>
        <begin position="67"/>
        <end position="77"/>
    </location>
</feature>
<evidence type="ECO:0000256" key="1">
    <source>
        <dbReference type="SAM" id="MobiDB-lite"/>
    </source>
</evidence>
<comment type="caution">
    <text evidence="2">The sequence shown here is derived from an EMBL/GenBank/DDBJ whole genome shotgun (WGS) entry which is preliminary data.</text>
</comment>
<accession>A0A540KKY6</accession>
<protein>
    <submittedName>
        <fullName evidence="2">Uncharacterized protein</fullName>
    </submittedName>
</protein>
<gene>
    <name evidence="2" type="ORF">C1H46_039599</name>
</gene>
<dbReference type="EMBL" id="VIEB01001147">
    <property type="protein sequence ID" value="TQD74867.1"/>
    <property type="molecule type" value="Genomic_DNA"/>
</dbReference>
<evidence type="ECO:0000313" key="2">
    <source>
        <dbReference type="EMBL" id="TQD74867.1"/>
    </source>
</evidence>
<keyword evidence="3" id="KW-1185">Reference proteome</keyword>
<dbReference type="AlphaFoldDB" id="A0A540KKY6"/>
<name>A0A540KKY6_MALBA</name>
<reference evidence="2 3" key="1">
    <citation type="journal article" date="2019" name="G3 (Bethesda)">
        <title>Sequencing of a Wild Apple (Malus baccata) Genome Unravels the Differences Between Cultivated and Wild Apple Species Regarding Disease Resistance and Cold Tolerance.</title>
        <authorList>
            <person name="Chen X."/>
        </authorList>
    </citation>
    <scope>NUCLEOTIDE SEQUENCE [LARGE SCALE GENOMIC DNA]</scope>
    <source>
        <strain evidence="3">cv. Shandingzi</strain>
        <tissue evidence="2">Leaves</tissue>
    </source>
</reference>
<feature type="compositionally biased region" description="Basic and acidic residues" evidence="1">
    <location>
        <begin position="56"/>
        <end position="66"/>
    </location>
</feature>
<evidence type="ECO:0000313" key="3">
    <source>
        <dbReference type="Proteomes" id="UP000315295"/>
    </source>
</evidence>
<sequence>MMALVKRPKYWLARALGGEVELERTKQRLNHGLDLISGRTGKTNEVVKVATEEKLEELKSGGRGEEDVVEEKNDEDG</sequence>
<proteinExistence type="predicted"/>
<feature type="region of interest" description="Disordered" evidence="1">
    <location>
        <begin position="56"/>
        <end position="77"/>
    </location>
</feature>